<sequence length="110" mass="12489">MERREDRLPEARWPQGNDSCSLHILRTFCLMALGGSQAVEMVNHDQHQNICTRVGPECTQASAPAWAARSGWPERIRRDAERASQEFYARMGPGLRGRRPYSGNDHRVAV</sequence>
<dbReference type="AlphaFoldDB" id="A0A653CS67"/>
<gene>
    <name evidence="2" type="ORF">CALMAC_LOCUS11405</name>
</gene>
<reference evidence="2 3" key="1">
    <citation type="submission" date="2019-01" db="EMBL/GenBank/DDBJ databases">
        <authorList>
            <person name="Sayadi A."/>
        </authorList>
    </citation>
    <scope>NUCLEOTIDE SEQUENCE [LARGE SCALE GENOMIC DNA]</scope>
</reference>
<evidence type="ECO:0000313" key="2">
    <source>
        <dbReference type="EMBL" id="VEN50765.1"/>
    </source>
</evidence>
<name>A0A653CS67_CALMS</name>
<feature type="region of interest" description="Disordered" evidence="1">
    <location>
        <begin position="91"/>
        <end position="110"/>
    </location>
</feature>
<proteinExistence type="predicted"/>
<protein>
    <submittedName>
        <fullName evidence="2">Uncharacterized protein</fullName>
    </submittedName>
</protein>
<accession>A0A653CS67</accession>
<dbReference type="EMBL" id="CAACVG010008698">
    <property type="protein sequence ID" value="VEN50765.1"/>
    <property type="molecule type" value="Genomic_DNA"/>
</dbReference>
<keyword evidence="3" id="KW-1185">Reference proteome</keyword>
<dbReference type="Proteomes" id="UP000410492">
    <property type="component" value="Unassembled WGS sequence"/>
</dbReference>
<dbReference type="OrthoDB" id="10519945at2759"/>
<evidence type="ECO:0000313" key="3">
    <source>
        <dbReference type="Proteomes" id="UP000410492"/>
    </source>
</evidence>
<evidence type="ECO:0000256" key="1">
    <source>
        <dbReference type="SAM" id="MobiDB-lite"/>
    </source>
</evidence>
<organism evidence="2 3">
    <name type="scientific">Callosobruchus maculatus</name>
    <name type="common">Southern cowpea weevil</name>
    <name type="synonym">Pulse bruchid</name>
    <dbReference type="NCBI Taxonomy" id="64391"/>
    <lineage>
        <taxon>Eukaryota</taxon>
        <taxon>Metazoa</taxon>
        <taxon>Ecdysozoa</taxon>
        <taxon>Arthropoda</taxon>
        <taxon>Hexapoda</taxon>
        <taxon>Insecta</taxon>
        <taxon>Pterygota</taxon>
        <taxon>Neoptera</taxon>
        <taxon>Endopterygota</taxon>
        <taxon>Coleoptera</taxon>
        <taxon>Polyphaga</taxon>
        <taxon>Cucujiformia</taxon>
        <taxon>Chrysomeloidea</taxon>
        <taxon>Chrysomelidae</taxon>
        <taxon>Bruchinae</taxon>
        <taxon>Bruchini</taxon>
        <taxon>Callosobruchus</taxon>
    </lineage>
</organism>